<evidence type="ECO:0000313" key="2">
    <source>
        <dbReference type="EMBL" id="HJD29740.1"/>
    </source>
</evidence>
<dbReference type="Pfam" id="PF01208">
    <property type="entry name" value="URO-D"/>
    <property type="match status" value="1"/>
</dbReference>
<evidence type="ECO:0000259" key="1">
    <source>
        <dbReference type="Pfam" id="PF01208"/>
    </source>
</evidence>
<sequence>MEFLTRQEIKNVIEGKGAAERPPILYDLWIGNNVFQWNDEARENWLSQYPRDIEDVFLNIPDLINGPSDDPDYRWAGCDMENMDDKGWDARILIEDWDSEAGEKFFETFPDWRYPGLIPEKKPSGERYTIARWWYGLFERHWSLRGMENALMDFYLYPDETHKMYQKLTDFYIHIMERAAAEMKIDGFFISDDLGTQNSPFFSMDIFREFFKPYYKQIFDKAHELGTHFWIHSCGNIEKFLPEFIEIGLDVIHPIQKYTMDEKRIAELYGDKICILAGFDVQQTIPFGTPEDVRQEVRYLLDAYWRKEGRLMLTMGNGSTEDWKLESLQALYEETLEYGGKKR</sequence>
<dbReference type="InterPro" id="IPR052024">
    <property type="entry name" value="Methanogen_methyltrans"/>
</dbReference>
<dbReference type="GO" id="GO:0004853">
    <property type="term" value="F:uroporphyrinogen decarboxylase activity"/>
    <property type="evidence" value="ECO:0007669"/>
    <property type="project" value="InterPro"/>
</dbReference>
<reference evidence="2" key="1">
    <citation type="journal article" date="2021" name="PeerJ">
        <title>Extensive microbial diversity within the chicken gut microbiome revealed by metagenomics and culture.</title>
        <authorList>
            <person name="Gilroy R."/>
            <person name="Ravi A."/>
            <person name="Getino M."/>
            <person name="Pursley I."/>
            <person name="Horton D.L."/>
            <person name="Alikhan N.F."/>
            <person name="Baker D."/>
            <person name="Gharbi K."/>
            <person name="Hall N."/>
            <person name="Watson M."/>
            <person name="Adriaenssens E.M."/>
            <person name="Foster-Nyarko E."/>
            <person name="Jarju S."/>
            <person name="Secka A."/>
            <person name="Antonio M."/>
            <person name="Oren A."/>
            <person name="Chaudhuri R.R."/>
            <person name="La Ragione R."/>
            <person name="Hildebrand F."/>
            <person name="Pallen M.J."/>
        </authorList>
    </citation>
    <scope>NUCLEOTIDE SEQUENCE</scope>
    <source>
        <strain evidence="2">ChiBcec6-4105</strain>
    </source>
</reference>
<dbReference type="EMBL" id="DWUY01000275">
    <property type="protein sequence ID" value="HJD29740.1"/>
    <property type="molecule type" value="Genomic_DNA"/>
</dbReference>
<evidence type="ECO:0000313" key="3">
    <source>
        <dbReference type="Proteomes" id="UP000823892"/>
    </source>
</evidence>
<gene>
    <name evidence="2" type="ORF">H9914_12210</name>
</gene>
<dbReference type="PANTHER" id="PTHR47099">
    <property type="entry name" value="METHYLCOBAMIDE:COM METHYLTRANSFERASE MTBA"/>
    <property type="match status" value="1"/>
</dbReference>
<dbReference type="Gene3D" id="3.20.20.210">
    <property type="match status" value="1"/>
</dbReference>
<accession>A0A9D2TX62</accession>
<dbReference type="Proteomes" id="UP000823892">
    <property type="component" value="Unassembled WGS sequence"/>
</dbReference>
<dbReference type="InterPro" id="IPR000257">
    <property type="entry name" value="Uroporphyrinogen_deCOase"/>
</dbReference>
<feature type="domain" description="Uroporphyrinogen decarboxylase (URO-D)" evidence="1">
    <location>
        <begin position="145"/>
        <end position="335"/>
    </location>
</feature>
<dbReference type="PANTHER" id="PTHR47099:SF1">
    <property type="entry name" value="METHYLCOBAMIDE:COM METHYLTRANSFERASE MTBA"/>
    <property type="match status" value="1"/>
</dbReference>
<name>A0A9D2TX62_9FIRM</name>
<reference evidence="2" key="2">
    <citation type="submission" date="2021-04" db="EMBL/GenBank/DDBJ databases">
        <authorList>
            <person name="Gilroy R."/>
        </authorList>
    </citation>
    <scope>NUCLEOTIDE SEQUENCE</scope>
    <source>
        <strain evidence="2">ChiBcec6-4105</strain>
    </source>
</reference>
<dbReference type="InterPro" id="IPR038071">
    <property type="entry name" value="UROD/MetE-like_sf"/>
</dbReference>
<organism evidence="2 3">
    <name type="scientific">Candidatus Blautia avicola</name>
    <dbReference type="NCBI Taxonomy" id="2838483"/>
    <lineage>
        <taxon>Bacteria</taxon>
        <taxon>Bacillati</taxon>
        <taxon>Bacillota</taxon>
        <taxon>Clostridia</taxon>
        <taxon>Lachnospirales</taxon>
        <taxon>Lachnospiraceae</taxon>
        <taxon>Blautia</taxon>
    </lineage>
</organism>
<dbReference type="AlphaFoldDB" id="A0A9D2TX62"/>
<comment type="caution">
    <text evidence="2">The sequence shown here is derived from an EMBL/GenBank/DDBJ whole genome shotgun (WGS) entry which is preliminary data.</text>
</comment>
<dbReference type="GO" id="GO:0006779">
    <property type="term" value="P:porphyrin-containing compound biosynthetic process"/>
    <property type="evidence" value="ECO:0007669"/>
    <property type="project" value="InterPro"/>
</dbReference>
<proteinExistence type="predicted"/>
<protein>
    <recommendedName>
        <fullName evidence="1">Uroporphyrinogen decarboxylase (URO-D) domain-containing protein</fullName>
    </recommendedName>
</protein>
<dbReference type="SUPFAM" id="SSF51726">
    <property type="entry name" value="UROD/MetE-like"/>
    <property type="match status" value="1"/>
</dbReference>